<evidence type="ECO:0000313" key="2">
    <source>
        <dbReference type="EMBL" id="CDW87078.1"/>
    </source>
</evidence>
<sequence length="257" mass="30370">MTQWHSQESREVCLIHFNKMQEMCQQSSAHECHLTIIQPNMILRTLSNKSMQLCINSSNENDSMLQYCQLFQHTIWRSTLSHLSRDSQSNLDEEIENIGKNGNSRNENINANEANTNFIMRLRDQSQLLRRKVPMNHIRAERMANFTLREKINNLDQNQDFSQVNEPDTLRSYQNDRIQLPQIGNRRKIKQKPIMQNNISKLSNSRSSSLEIKKHIKREFAQRQVQPVYTKNNINTQRRNDSNLNPIPTNRSFKLHL</sequence>
<proteinExistence type="predicted"/>
<dbReference type="InParanoid" id="A0A078B1G9"/>
<organism evidence="2 3">
    <name type="scientific">Stylonychia lemnae</name>
    <name type="common">Ciliate</name>
    <dbReference type="NCBI Taxonomy" id="5949"/>
    <lineage>
        <taxon>Eukaryota</taxon>
        <taxon>Sar</taxon>
        <taxon>Alveolata</taxon>
        <taxon>Ciliophora</taxon>
        <taxon>Intramacronucleata</taxon>
        <taxon>Spirotrichea</taxon>
        <taxon>Stichotrichia</taxon>
        <taxon>Sporadotrichida</taxon>
        <taxon>Oxytrichidae</taxon>
        <taxon>Stylonychinae</taxon>
        <taxon>Stylonychia</taxon>
    </lineage>
</organism>
<evidence type="ECO:0000313" key="3">
    <source>
        <dbReference type="Proteomes" id="UP000039865"/>
    </source>
</evidence>
<dbReference type="EMBL" id="CCKQ01015261">
    <property type="protein sequence ID" value="CDW87078.1"/>
    <property type="molecule type" value="Genomic_DNA"/>
</dbReference>
<dbReference type="AlphaFoldDB" id="A0A078B1G9"/>
<reference evidence="2 3" key="1">
    <citation type="submission" date="2014-06" db="EMBL/GenBank/DDBJ databases">
        <authorList>
            <person name="Swart Estienne"/>
        </authorList>
    </citation>
    <scope>NUCLEOTIDE SEQUENCE [LARGE SCALE GENOMIC DNA]</scope>
    <source>
        <strain evidence="2 3">130c</strain>
    </source>
</reference>
<feature type="region of interest" description="Disordered" evidence="1">
    <location>
        <begin position="227"/>
        <end position="257"/>
    </location>
</feature>
<name>A0A078B1G9_STYLE</name>
<protein>
    <submittedName>
        <fullName evidence="2">Uncharacterized protein</fullName>
    </submittedName>
</protein>
<keyword evidence="3" id="KW-1185">Reference proteome</keyword>
<dbReference type="Proteomes" id="UP000039865">
    <property type="component" value="Unassembled WGS sequence"/>
</dbReference>
<accession>A0A078B1G9</accession>
<evidence type="ECO:0000256" key="1">
    <source>
        <dbReference type="SAM" id="MobiDB-lite"/>
    </source>
</evidence>
<gene>
    <name evidence="2" type="primary">Contig8510.g9081</name>
    <name evidence="2" type="ORF">STYLEM_16180</name>
</gene>